<proteinExistence type="predicted"/>
<dbReference type="GO" id="GO:0033819">
    <property type="term" value="F:lipoyl(octanoyl) transferase activity"/>
    <property type="evidence" value="ECO:0007669"/>
    <property type="project" value="TreeGrafter"/>
</dbReference>
<feature type="compositionally biased region" description="Polar residues" evidence="1">
    <location>
        <begin position="7"/>
        <end position="20"/>
    </location>
</feature>
<evidence type="ECO:0000313" key="4">
    <source>
        <dbReference type="Proteomes" id="UP001465755"/>
    </source>
</evidence>
<dbReference type="Proteomes" id="UP001465755">
    <property type="component" value="Unassembled WGS sequence"/>
</dbReference>
<feature type="region of interest" description="Disordered" evidence="1">
    <location>
        <begin position="1"/>
        <end position="20"/>
    </location>
</feature>
<feature type="domain" description="BPL/LPL catalytic" evidence="2">
    <location>
        <begin position="1"/>
        <end position="144"/>
    </location>
</feature>
<protein>
    <recommendedName>
        <fullName evidence="2">BPL/LPL catalytic domain-containing protein</fullName>
    </recommendedName>
</protein>
<evidence type="ECO:0000256" key="1">
    <source>
        <dbReference type="SAM" id="MobiDB-lite"/>
    </source>
</evidence>
<evidence type="ECO:0000313" key="3">
    <source>
        <dbReference type="EMBL" id="KAK9808565.1"/>
    </source>
</evidence>
<dbReference type="PANTHER" id="PTHR10993:SF7">
    <property type="entry name" value="LIPOYLTRANSFERASE 2, MITOCHONDRIAL-RELATED"/>
    <property type="match status" value="1"/>
</dbReference>
<dbReference type="InterPro" id="IPR004143">
    <property type="entry name" value="BPL_LPL_catalytic"/>
</dbReference>
<dbReference type="GO" id="GO:0009249">
    <property type="term" value="P:protein lipoylation"/>
    <property type="evidence" value="ECO:0007669"/>
    <property type="project" value="TreeGrafter"/>
</dbReference>
<dbReference type="PROSITE" id="PS51733">
    <property type="entry name" value="BPL_LPL_CATALYTIC"/>
    <property type="match status" value="1"/>
</dbReference>
<dbReference type="SUPFAM" id="SSF55681">
    <property type="entry name" value="Class II aaRS and biotin synthetases"/>
    <property type="match status" value="1"/>
</dbReference>
<organism evidence="3 4">
    <name type="scientific">Symbiochloris irregularis</name>
    <dbReference type="NCBI Taxonomy" id="706552"/>
    <lineage>
        <taxon>Eukaryota</taxon>
        <taxon>Viridiplantae</taxon>
        <taxon>Chlorophyta</taxon>
        <taxon>core chlorophytes</taxon>
        <taxon>Trebouxiophyceae</taxon>
        <taxon>Trebouxiales</taxon>
        <taxon>Trebouxiaceae</taxon>
        <taxon>Symbiochloris</taxon>
    </lineage>
</organism>
<evidence type="ECO:0000259" key="2">
    <source>
        <dbReference type="PROSITE" id="PS51733"/>
    </source>
</evidence>
<dbReference type="AlphaFoldDB" id="A0AAW1PJD9"/>
<dbReference type="EMBL" id="JALJOQ010000022">
    <property type="protein sequence ID" value="KAK9808565.1"/>
    <property type="molecule type" value="Genomic_DNA"/>
</dbReference>
<keyword evidence="4" id="KW-1185">Reference proteome</keyword>
<dbReference type="Pfam" id="PF21948">
    <property type="entry name" value="LplA-B_cat"/>
    <property type="match status" value="1"/>
</dbReference>
<reference evidence="3 4" key="1">
    <citation type="journal article" date="2024" name="Nat. Commun.">
        <title>Phylogenomics reveals the evolutionary origins of lichenization in chlorophyte algae.</title>
        <authorList>
            <person name="Puginier C."/>
            <person name="Libourel C."/>
            <person name="Otte J."/>
            <person name="Skaloud P."/>
            <person name="Haon M."/>
            <person name="Grisel S."/>
            <person name="Petersen M."/>
            <person name="Berrin J.G."/>
            <person name="Delaux P.M."/>
            <person name="Dal Grande F."/>
            <person name="Keller J."/>
        </authorList>
    </citation>
    <scope>NUCLEOTIDE SEQUENCE [LARGE SCALE GENOMIC DNA]</scope>
    <source>
        <strain evidence="3 4">SAG 2036</strain>
    </source>
</reference>
<comment type="caution">
    <text evidence="3">The sequence shown here is derived from an EMBL/GenBank/DDBJ whole genome shotgun (WGS) entry which is preliminary data.</text>
</comment>
<dbReference type="InterPro" id="IPR045864">
    <property type="entry name" value="aa-tRNA-synth_II/BPL/LPL"/>
</dbReference>
<gene>
    <name evidence="3" type="ORF">WJX73_009641</name>
</gene>
<dbReference type="Gene3D" id="3.30.930.10">
    <property type="entry name" value="Bira Bifunctional Protein, Domain 2"/>
    <property type="match status" value="1"/>
</dbReference>
<dbReference type="PANTHER" id="PTHR10993">
    <property type="entry name" value="OCTANOYLTRANSFERASE"/>
    <property type="match status" value="1"/>
</dbReference>
<sequence>MLLRAPQQPSSRPSDRTQLGWSCNHTHRLSAPATPPSTTQKSCCVHNFSERLTPYETARRWQHHLEEVIIRALDMVSGIQGTRVDGMTGVWVNDEKIAAIGVRAKSWVTYHGLALNVAMDLKPFQAITPCGLPGRATTNEPYLK</sequence>
<name>A0AAW1PJD9_9CHLO</name>
<accession>A0AAW1PJD9</accession>